<dbReference type="InterPro" id="IPR003339">
    <property type="entry name" value="ABC/ECF_trnsptr_transmembrane"/>
</dbReference>
<organism evidence="11 12">
    <name type="scientific">Tessaracoccus lacteus</name>
    <dbReference type="NCBI Taxonomy" id="3041766"/>
    <lineage>
        <taxon>Bacteria</taxon>
        <taxon>Bacillati</taxon>
        <taxon>Actinomycetota</taxon>
        <taxon>Actinomycetes</taxon>
        <taxon>Propionibacteriales</taxon>
        <taxon>Propionibacteriaceae</taxon>
        <taxon>Tessaracoccus</taxon>
    </lineage>
</organism>
<keyword evidence="6 11" id="KW-0067">ATP-binding</keyword>
<dbReference type="Pfam" id="PF02361">
    <property type="entry name" value="CbiQ"/>
    <property type="match status" value="1"/>
</dbReference>
<dbReference type="Pfam" id="PF00005">
    <property type="entry name" value="ABC_tran"/>
    <property type="match status" value="2"/>
</dbReference>
<evidence type="ECO:0000256" key="9">
    <source>
        <dbReference type="SAM" id="Phobius"/>
    </source>
</evidence>
<evidence type="ECO:0000313" key="12">
    <source>
        <dbReference type="Proteomes" id="UP001244136"/>
    </source>
</evidence>
<reference evidence="11 12" key="1">
    <citation type="journal article" date="2008" name="Int. J. Syst. Evol. Microbiol.">
        <title>Tessaracoccus flavescens sp. nov., isolated from marine sediment.</title>
        <authorList>
            <person name="Lee D.W."/>
            <person name="Lee S.D."/>
        </authorList>
    </citation>
    <scope>NUCLEOTIDE SEQUENCE [LARGE SCALE GENOMIC DNA]</scope>
    <source>
        <strain evidence="11 12">T21</strain>
    </source>
</reference>
<keyword evidence="4 9" id="KW-0812">Transmembrane</keyword>
<comment type="subcellular location">
    <subcellularLocation>
        <location evidence="1">Membrane</location>
        <topology evidence="1">Multi-pass membrane protein</topology>
    </subcellularLocation>
</comment>
<dbReference type="InterPro" id="IPR015856">
    <property type="entry name" value="ABC_transpr_CbiO/EcfA_su"/>
</dbReference>
<keyword evidence="5" id="KW-0547">Nucleotide-binding</keyword>
<dbReference type="EMBL" id="CP123967">
    <property type="protein sequence ID" value="WGT48136.1"/>
    <property type="molecule type" value="Genomic_DNA"/>
</dbReference>
<sequence>MTLVEGLTVDFDDARALDDVTVDLAAGGSVVVLGAAGAGKSTLARAVVGLIPDLTPAAVTGRVDRPDVVGFVPQDAAAALIEPRVGDDVGYGLPEERSALRVPAALARVGLSGFENRLTGELSGGQVQRVAIAGALARDADLVVLDDPTSELDAEGRRSVLDALAGVTSLVTTQDPVVAAAADRVIVLAGGRVAYDGTPERLYADADRCRGLGLRVPAVGGLRERLRLAPAEAPGDVVARVAGLDFTYPNGVRALSGADLTVSRGEVVALRGANGSGKSTLARCLADLLPAGDEVHVEGRVAMVFQDPDAQLFASTVREEVGYAARCQGATPAEGGARVDRALAGLGLTGEADLHPMRLSRSARQLVAVASALAARPDLLILDEPTAGLDAASFDAVARAIADAAAGGTAVLLVTHDDELASLATRVVTLTAPATSAREPARATVEATPVRRPWDPRLVAATLTVVVVALALLSSWQALGAMLVAGLVALLLTGSGLARLRSALLPVLPLVAMIGVFGYLLPPTFAADPLAYAASLVLRLLAMLTWTLWALARFDAERAIALARASRLPTHLVLVVTIAVRFIPTLTARLDQIRQAQRSRGARLDGGPVQRARSLLSVLIPLFVGAIRTSNDLAAALVVRGVAPGRRDDER</sequence>
<dbReference type="InterPro" id="IPR027417">
    <property type="entry name" value="P-loop_NTPase"/>
</dbReference>
<evidence type="ECO:0000256" key="2">
    <source>
        <dbReference type="ARBA" id="ARBA00005417"/>
    </source>
</evidence>
<evidence type="ECO:0000256" key="3">
    <source>
        <dbReference type="ARBA" id="ARBA00022448"/>
    </source>
</evidence>
<dbReference type="SMART" id="SM00382">
    <property type="entry name" value="AAA"/>
    <property type="match status" value="2"/>
</dbReference>
<dbReference type="InterPro" id="IPR003593">
    <property type="entry name" value="AAA+_ATPase"/>
</dbReference>
<evidence type="ECO:0000256" key="6">
    <source>
        <dbReference type="ARBA" id="ARBA00022840"/>
    </source>
</evidence>
<dbReference type="GO" id="GO:0005524">
    <property type="term" value="F:ATP binding"/>
    <property type="evidence" value="ECO:0007669"/>
    <property type="project" value="UniProtKB-KW"/>
</dbReference>
<evidence type="ECO:0000256" key="4">
    <source>
        <dbReference type="ARBA" id="ARBA00022692"/>
    </source>
</evidence>
<feature type="transmembrane region" description="Helical" evidence="9">
    <location>
        <begin position="458"/>
        <end position="491"/>
    </location>
</feature>
<feature type="transmembrane region" description="Helical" evidence="9">
    <location>
        <begin position="533"/>
        <end position="552"/>
    </location>
</feature>
<feature type="domain" description="ABC transporter" evidence="10">
    <location>
        <begin position="239"/>
        <end position="457"/>
    </location>
</feature>
<dbReference type="Gene3D" id="3.40.50.300">
    <property type="entry name" value="P-loop containing nucleotide triphosphate hydrolases"/>
    <property type="match status" value="2"/>
</dbReference>
<keyword evidence="7 9" id="KW-1133">Transmembrane helix</keyword>
<evidence type="ECO:0000256" key="5">
    <source>
        <dbReference type="ARBA" id="ARBA00022741"/>
    </source>
</evidence>
<dbReference type="PROSITE" id="PS50893">
    <property type="entry name" value="ABC_TRANSPORTER_2"/>
    <property type="match status" value="2"/>
</dbReference>
<keyword evidence="3" id="KW-0813">Transport</keyword>
<name>A0ABY8Q0T6_9ACTN</name>
<dbReference type="RefSeq" id="WP_281145786.1">
    <property type="nucleotide sequence ID" value="NZ_CP123967.1"/>
</dbReference>
<feature type="transmembrane region" description="Helical" evidence="9">
    <location>
        <begin position="503"/>
        <end position="521"/>
    </location>
</feature>
<feature type="domain" description="ABC transporter" evidence="10">
    <location>
        <begin position="2"/>
        <end position="215"/>
    </location>
</feature>
<proteinExistence type="inferred from homology"/>
<evidence type="ECO:0000256" key="7">
    <source>
        <dbReference type="ARBA" id="ARBA00022989"/>
    </source>
</evidence>
<comment type="similarity">
    <text evidence="2">Belongs to the ABC transporter superfamily.</text>
</comment>
<dbReference type="Proteomes" id="UP001244136">
    <property type="component" value="Chromosome"/>
</dbReference>
<accession>A0ABY8Q0T6</accession>
<gene>
    <name evidence="11" type="ORF">QH948_05105</name>
</gene>
<dbReference type="CDD" id="cd03225">
    <property type="entry name" value="ABC_cobalt_CbiO_domain1"/>
    <property type="match status" value="2"/>
</dbReference>
<dbReference type="PANTHER" id="PTHR43553:SF24">
    <property type="entry name" value="ENERGY-COUPLING FACTOR TRANSPORTER ATP-BINDING PROTEIN ECFA1"/>
    <property type="match status" value="1"/>
</dbReference>
<evidence type="ECO:0000259" key="10">
    <source>
        <dbReference type="PROSITE" id="PS50893"/>
    </source>
</evidence>
<evidence type="ECO:0000256" key="1">
    <source>
        <dbReference type="ARBA" id="ARBA00004141"/>
    </source>
</evidence>
<keyword evidence="8 9" id="KW-0472">Membrane</keyword>
<dbReference type="InterPro" id="IPR003439">
    <property type="entry name" value="ABC_transporter-like_ATP-bd"/>
</dbReference>
<dbReference type="PANTHER" id="PTHR43553">
    <property type="entry name" value="HEAVY METAL TRANSPORTER"/>
    <property type="match status" value="1"/>
</dbReference>
<dbReference type="InterPro" id="IPR050095">
    <property type="entry name" value="ECF_ABC_transporter_ATP-bd"/>
</dbReference>
<dbReference type="CDD" id="cd16914">
    <property type="entry name" value="EcfT"/>
    <property type="match status" value="1"/>
</dbReference>
<evidence type="ECO:0000313" key="11">
    <source>
        <dbReference type="EMBL" id="WGT48136.1"/>
    </source>
</evidence>
<evidence type="ECO:0000256" key="8">
    <source>
        <dbReference type="ARBA" id="ARBA00023136"/>
    </source>
</evidence>
<keyword evidence="12" id="KW-1185">Reference proteome</keyword>
<dbReference type="SUPFAM" id="SSF52540">
    <property type="entry name" value="P-loop containing nucleoside triphosphate hydrolases"/>
    <property type="match status" value="2"/>
</dbReference>
<protein>
    <submittedName>
        <fullName evidence="11">ATP-binding cassette domain-containing protein</fullName>
    </submittedName>
</protein>